<accession>A0A2H0YRM4</accession>
<dbReference type="Pfam" id="PF13847">
    <property type="entry name" value="Methyltransf_31"/>
    <property type="match status" value="1"/>
</dbReference>
<protein>
    <recommendedName>
        <fullName evidence="1">Methyltransferase domain-containing protein</fullName>
    </recommendedName>
</protein>
<reference evidence="3" key="1">
    <citation type="submission" date="2017-09" db="EMBL/GenBank/DDBJ databases">
        <title>Depth-based differentiation of microbial function through sediment-hosted aquifers and enrichment of novel symbionts in the deep terrestrial subsurface.</title>
        <authorList>
            <person name="Probst A.J."/>
            <person name="Ladd B."/>
            <person name="Jarett J.K."/>
            <person name="Geller-Mcgrath D.E."/>
            <person name="Sieber C.M.K."/>
            <person name="Emerson J.B."/>
            <person name="Anantharaman K."/>
            <person name="Thomas B.C."/>
            <person name="Malmstrom R."/>
            <person name="Stieglmeier M."/>
            <person name="Klingl A."/>
            <person name="Woyke T."/>
            <person name="Ryan C.M."/>
            <person name="Banfield J.F."/>
        </authorList>
    </citation>
    <scope>NUCLEOTIDE SEQUENCE [LARGE SCALE GENOMIC DNA]</scope>
</reference>
<dbReference type="EMBL" id="PEXV01000151">
    <property type="protein sequence ID" value="PIS41138.1"/>
    <property type="molecule type" value="Genomic_DNA"/>
</dbReference>
<feature type="domain" description="Methyltransferase" evidence="1">
    <location>
        <begin position="38"/>
        <end position="151"/>
    </location>
</feature>
<dbReference type="Proteomes" id="UP000228711">
    <property type="component" value="Unassembled WGS sequence"/>
</dbReference>
<dbReference type="Gene3D" id="3.40.50.150">
    <property type="entry name" value="Vaccinia Virus protein VP39"/>
    <property type="match status" value="1"/>
</dbReference>
<dbReference type="InterPro" id="IPR029063">
    <property type="entry name" value="SAM-dependent_MTases_sf"/>
</dbReference>
<dbReference type="CDD" id="cd02440">
    <property type="entry name" value="AdoMet_MTases"/>
    <property type="match status" value="1"/>
</dbReference>
<dbReference type="PANTHER" id="PTHR43861">
    <property type="entry name" value="TRANS-ACONITATE 2-METHYLTRANSFERASE-RELATED"/>
    <property type="match status" value="1"/>
</dbReference>
<gene>
    <name evidence="2" type="ORF">COT25_04740</name>
</gene>
<name>A0A2H0YRM4_9BACT</name>
<proteinExistence type="predicted"/>
<dbReference type="SUPFAM" id="SSF53335">
    <property type="entry name" value="S-adenosyl-L-methionine-dependent methyltransferases"/>
    <property type="match status" value="1"/>
</dbReference>
<dbReference type="AlphaFoldDB" id="A0A2H0YRM4"/>
<organism evidence="2 3">
    <name type="scientific">Candidatus Kerfeldbacteria bacterium CG08_land_8_20_14_0_20_42_7</name>
    <dbReference type="NCBI Taxonomy" id="2014245"/>
    <lineage>
        <taxon>Bacteria</taxon>
        <taxon>Candidatus Kerfeldiibacteriota</taxon>
    </lineage>
</organism>
<evidence type="ECO:0000259" key="1">
    <source>
        <dbReference type="Pfam" id="PF13847"/>
    </source>
</evidence>
<sequence length="194" mass="22551">MRSWDEIFETNPKYKPLNDIFLLRLLSKVKQESNAAFKKIVDLGCGTADTVFQFARLGFSVEGIDVSSVALKKLKEKLVSKETKNINLRHGDLNVFSEKIEADIYFCSFVYAFIENKEHFLKYVSDCMTQRSVFILITPVTYKNISYLETDKPNIAVDFEATKNILSKYFSSVEEYHHDYVGVREDYVTFFIKK</sequence>
<evidence type="ECO:0000313" key="2">
    <source>
        <dbReference type="EMBL" id="PIS41138.1"/>
    </source>
</evidence>
<comment type="caution">
    <text evidence="2">The sequence shown here is derived from an EMBL/GenBank/DDBJ whole genome shotgun (WGS) entry which is preliminary data.</text>
</comment>
<dbReference type="InterPro" id="IPR025714">
    <property type="entry name" value="Methyltranfer_dom"/>
</dbReference>
<evidence type="ECO:0000313" key="3">
    <source>
        <dbReference type="Proteomes" id="UP000228711"/>
    </source>
</evidence>